<evidence type="ECO:0000256" key="2">
    <source>
        <dbReference type="ARBA" id="ARBA00022553"/>
    </source>
</evidence>
<dbReference type="SUPFAM" id="SSF52151">
    <property type="entry name" value="FabD/lysophospholipase-like"/>
    <property type="match status" value="1"/>
</dbReference>
<dbReference type="InterPro" id="IPR014043">
    <property type="entry name" value="Acyl_transferase_dom"/>
</dbReference>
<dbReference type="EMBL" id="ML742041">
    <property type="protein sequence ID" value="KAE8153303.1"/>
    <property type="molecule type" value="Genomic_DNA"/>
</dbReference>
<protein>
    <submittedName>
        <fullName evidence="5">Acyl transferase</fullName>
    </submittedName>
</protein>
<dbReference type="SMART" id="SM00827">
    <property type="entry name" value="PKS_AT"/>
    <property type="match status" value="1"/>
</dbReference>
<dbReference type="PANTHER" id="PTHR43775:SF20">
    <property type="entry name" value="HYBRID PKS-NRPS SYNTHETASE APDA"/>
    <property type="match status" value="1"/>
</dbReference>
<dbReference type="AlphaFoldDB" id="A0A5N6U3U3"/>
<keyword evidence="3 5" id="KW-0808">Transferase</keyword>
<proteinExistence type="predicted"/>
<name>A0A5N6U3U3_ASPAV</name>
<dbReference type="Gene3D" id="3.40.366.10">
    <property type="entry name" value="Malonyl-Coenzyme A Acyl Carrier Protein, domain 2"/>
    <property type="match status" value="1"/>
</dbReference>
<organism evidence="5 6">
    <name type="scientific">Aspergillus avenaceus</name>
    <dbReference type="NCBI Taxonomy" id="36643"/>
    <lineage>
        <taxon>Eukaryota</taxon>
        <taxon>Fungi</taxon>
        <taxon>Dikarya</taxon>
        <taxon>Ascomycota</taxon>
        <taxon>Pezizomycotina</taxon>
        <taxon>Eurotiomycetes</taxon>
        <taxon>Eurotiomycetidae</taxon>
        <taxon>Eurotiales</taxon>
        <taxon>Aspergillaceae</taxon>
        <taxon>Aspergillus</taxon>
        <taxon>Aspergillus subgen. Circumdati</taxon>
    </lineage>
</organism>
<reference evidence="5 6" key="1">
    <citation type="submission" date="2019-04" db="EMBL/GenBank/DDBJ databases">
        <title>Friends and foes A comparative genomics study of 23 Aspergillus species from section Flavi.</title>
        <authorList>
            <consortium name="DOE Joint Genome Institute"/>
            <person name="Kjaerbolling I."/>
            <person name="Vesth T."/>
            <person name="Frisvad J.C."/>
            <person name="Nybo J.L."/>
            <person name="Theobald S."/>
            <person name="Kildgaard S."/>
            <person name="Isbrandt T."/>
            <person name="Kuo A."/>
            <person name="Sato A."/>
            <person name="Lyhne E.K."/>
            <person name="Kogle M.E."/>
            <person name="Wiebenga A."/>
            <person name="Kun R.S."/>
            <person name="Lubbers R.J."/>
            <person name="Makela M.R."/>
            <person name="Barry K."/>
            <person name="Chovatia M."/>
            <person name="Clum A."/>
            <person name="Daum C."/>
            <person name="Haridas S."/>
            <person name="He G."/>
            <person name="LaButti K."/>
            <person name="Lipzen A."/>
            <person name="Mondo S."/>
            <person name="Riley R."/>
            <person name="Salamov A."/>
            <person name="Simmons B.A."/>
            <person name="Magnuson J.K."/>
            <person name="Henrissat B."/>
            <person name="Mortensen U.H."/>
            <person name="Larsen T.O."/>
            <person name="Devries R.P."/>
            <person name="Grigoriev I.V."/>
            <person name="Machida M."/>
            <person name="Baker S.E."/>
            <person name="Andersen M.R."/>
        </authorList>
    </citation>
    <scope>NUCLEOTIDE SEQUENCE [LARGE SCALE GENOMIC DNA]</scope>
    <source>
        <strain evidence="5 6">IBT 18842</strain>
    </source>
</reference>
<dbReference type="InterPro" id="IPR001227">
    <property type="entry name" value="Ac_transferase_dom_sf"/>
</dbReference>
<dbReference type="GO" id="GO:0006633">
    <property type="term" value="P:fatty acid biosynthetic process"/>
    <property type="evidence" value="ECO:0007669"/>
    <property type="project" value="TreeGrafter"/>
</dbReference>
<dbReference type="InterPro" id="IPR016036">
    <property type="entry name" value="Malonyl_transacylase_ACP-bd"/>
</dbReference>
<evidence type="ECO:0000256" key="1">
    <source>
        <dbReference type="ARBA" id="ARBA00022450"/>
    </source>
</evidence>
<dbReference type="PANTHER" id="PTHR43775">
    <property type="entry name" value="FATTY ACID SYNTHASE"/>
    <property type="match status" value="1"/>
</dbReference>
<evidence type="ECO:0000256" key="3">
    <source>
        <dbReference type="ARBA" id="ARBA00022679"/>
    </source>
</evidence>
<dbReference type="GO" id="GO:0004312">
    <property type="term" value="F:fatty acid synthase activity"/>
    <property type="evidence" value="ECO:0007669"/>
    <property type="project" value="TreeGrafter"/>
</dbReference>
<sequence length="189" mass="20427">MAQELVMKSHQFPKNLDWVRDAAIAQPVCTAVQIGLVDIVTHAGLEFGTLVGHSTGEIAAAYAAGCISAEDAIKIAYYRGFHASKISKRGAMIAIGAPRAQIEDLLNQEFFSGQVSIVAFNGPNSVTLSGDADMIKAMEDVALRMNIFAKILDVDTVYHLSHMAECVQPYLESLTSSKIETKYYKAGTL</sequence>
<evidence type="ECO:0000313" key="6">
    <source>
        <dbReference type="Proteomes" id="UP000325780"/>
    </source>
</evidence>
<keyword evidence="1" id="KW-0596">Phosphopantetheine</keyword>
<dbReference type="OrthoDB" id="3799328at2759"/>
<evidence type="ECO:0000259" key="4">
    <source>
        <dbReference type="SMART" id="SM00827"/>
    </source>
</evidence>
<dbReference type="InterPro" id="IPR016035">
    <property type="entry name" value="Acyl_Trfase/lysoPLipase"/>
</dbReference>
<accession>A0A5N6U3U3</accession>
<dbReference type="InterPro" id="IPR050091">
    <property type="entry name" value="PKS_NRPS_Biosynth_Enz"/>
</dbReference>
<dbReference type="Pfam" id="PF00698">
    <property type="entry name" value="Acyl_transf_1"/>
    <property type="match status" value="1"/>
</dbReference>
<evidence type="ECO:0000313" key="5">
    <source>
        <dbReference type="EMBL" id="KAE8153303.1"/>
    </source>
</evidence>
<feature type="domain" description="Malonyl-CoA:ACP transacylase (MAT)" evidence="4">
    <location>
        <begin position="1"/>
        <end position="189"/>
    </location>
</feature>
<gene>
    <name evidence="5" type="ORF">BDV25DRAFT_137059</name>
</gene>
<dbReference type="GO" id="GO:0044550">
    <property type="term" value="P:secondary metabolite biosynthetic process"/>
    <property type="evidence" value="ECO:0007669"/>
    <property type="project" value="TreeGrafter"/>
</dbReference>
<keyword evidence="6" id="KW-1185">Reference proteome</keyword>
<keyword evidence="2" id="KW-0597">Phosphoprotein</keyword>
<dbReference type="SUPFAM" id="SSF55048">
    <property type="entry name" value="Probable ACP-binding domain of malonyl-CoA ACP transacylase"/>
    <property type="match status" value="1"/>
</dbReference>
<dbReference type="Proteomes" id="UP000325780">
    <property type="component" value="Unassembled WGS sequence"/>
</dbReference>